<comment type="caution">
    <text evidence="2">The sequence shown here is derived from an EMBL/GenBank/DDBJ whole genome shotgun (WGS) entry which is preliminary data.</text>
</comment>
<dbReference type="EMBL" id="MLCF01000053">
    <property type="protein sequence ID" value="OIV37419.1"/>
    <property type="molecule type" value="Genomic_DNA"/>
</dbReference>
<reference evidence="2 3" key="1">
    <citation type="submission" date="2016-10" db="EMBL/GenBank/DDBJ databases">
        <title>Genome sequence of Streptomyces gilvigriseus MUSC 26.</title>
        <authorList>
            <person name="Lee L.-H."/>
            <person name="Ser H.-L."/>
        </authorList>
    </citation>
    <scope>NUCLEOTIDE SEQUENCE [LARGE SCALE GENOMIC DNA]</scope>
    <source>
        <strain evidence="2 3">MUSC 26</strain>
    </source>
</reference>
<feature type="transmembrane region" description="Helical" evidence="1">
    <location>
        <begin position="9"/>
        <end position="26"/>
    </location>
</feature>
<evidence type="ECO:0000313" key="2">
    <source>
        <dbReference type="EMBL" id="OIV37419.1"/>
    </source>
</evidence>
<proteinExistence type="predicted"/>
<feature type="transmembrane region" description="Helical" evidence="1">
    <location>
        <begin position="32"/>
        <end position="53"/>
    </location>
</feature>
<evidence type="ECO:0000256" key="1">
    <source>
        <dbReference type="SAM" id="Phobius"/>
    </source>
</evidence>
<evidence type="ECO:0000313" key="3">
    <source>
        <dbReference type="Proteomes" id="UP000243342"/>
    </source>
</evidence>
<sequence length="95" mass="9684">MPRLTAAQLTYGTITVVVATTLLLVASGAGSLLAVFGLTLVGLALGAAVAFGVRRTQTSAAQRAGRSVTSTSYPVTVVPEGRTAGRVRESTLSHR</sequence>
<keyword evidence="1" id="KW-0812">Transmembrane</keyword>
<dbReference type="RefSeq" id="WP_071656617.1">
    <property type="nucleotide sequence ID" value="NZ_MLCF01000053.1"/>
</dbReference>
<keyword evidence="1" id="KW-1133">Transmembrane helix</keyword>
<dbReference type="AlphaFoldDB" id="A0A1J7BFG5"/>
<keyword evidence="3" id="KW-1185">Reference proteome</keyword>
<accession>A0A1J7BFG5</accession>
<name>A0A1J7BFG5_9ACTN</name>
<organism evidence="2 3">
    <name type="scientific">Mangrovactinospora gilvigrisea</name>
    <dbReference type="NCBI Taxonomy" id="1428644"/>
    <lineage>
        <taxon>Bacteria</taxon>
        <taxon>Bacillati</taxon>
        <taxon>Actinomycetota</taxon>
        <taxon>Actinomycetes</taxon>
        <taxon>Kitasatosporales</taxon>
        <taxon>Streptomycetaceae</taxon>
        <taxon>Mangrovactinospora</taxon>
    </lineage>
</organism>
<dbReference type="Proteomes" id="UP000243342">
    <property type="component" value="Unassembled WGS sequence"/>
</dbReference>
<protein>
    <submittedName>
        <fullName evidence="2">Uncharacterized protein</fullName>
    </submittedName>
</protein>
<keyword evidence="1" id="KW-0472">Membrane</keyword>
<gene>
    <name evidence="2" type="ORF">BIV57_11110</name>
</gene>